<comment type="caution">
    <text evidence="1">The sequence shown here is derived from an EMBL/GenBank/DDBJ whole genome shotgun (WGS) entry which is preliminary data.</text>
</comment>
<proteinExistence type="predicted"/>
<gene>
    <name evidence="1" type="ORF">ACFFGG_11470</name>
</gene>
<accession>A0ABV6PTK4</accession>
<keyword evidence="2" id="KW-1185">Reference proteome</keyword>
<protein>
    <submittedName>
        <fullName evidence="1">Uncharacterized protein</fullName>
    </submittedName>
</protein>
<evidence type="ECO:0000313" key="1">
    <source>
        <dbReference type="EMBL" id="MFC0593178.1"/>
    </source>
</evidence>
<sequence length="82" mass="8399">MKTKATPAPAQPEPAHAGALRLLLQTLSDAGAGVDPVHVIGACVQIAGQFASHLHLQQPVADLLRACAGELEAEAAANRTLQ</sequence>
<reference evidence="1 2" key="1">
    <citation type="submission" date="2024-09" db="EMBL/GenBank/DDBJ databases">
        <authorList>
            <person name="Sun Q."/>
            <person name="Mori K."/>
        </authorList>
    </citation>
    <scope>NUCLEOTIDE SEQUENCE [LARGE SCALE GENOMIC DNA]</scope>
    <source>
        <strain evidence="1 2">NCAIM B.02336</strain>
    </source>
</reference>
<dbReference type="RefSeq" id="WP_377483173.1">
    <property type="nucleotide sequence ID" value="NZ_JBHLTN010000021.1"/>
</dbReference>
<dbReference type="EMBL" id="JBHLTN010000021">
    <property type="protein sequence ID" value="MFC0593178.1"/>
    <property type="molecule type" value="Genomic_DNA"/>
</dbReference>
<organism evidence="1 2">
    <name type="scientific">Ottowia pentelensis</name>
    <dbReference type="NCBI Taxonomy" id="511108"/>
    <lineage>
        <taxon>Bacteria</taxon>
        <taxon>Pseudomonadati</taxon>
        <taxon>Pseudomonadota</taxon>
        <taxon>Betaproteobacteria</taxon>
        <taxon>Burkholderiales</taxon>
        <taxon>Comamonadaceae</taxon>
        <taxon>Ottowia</taxon>
    </lineage>
</organism>
<evidence type="ECO:0000313" key="2">
    <source>
        <dbReference type="Proteomes" id="UP001589834"/>
    </source>
</evidence>
<dbReference type="Proteomes" id="UP001589834">
    <property type="component" value="Unassembled WGS sequence"/>
</dbReference>
<name>A0ABV6PTK4_9BURK</name>